<dbReference type="EnsemblMetazoa" id="ASTEI06433-RA">
    <property type="protein sequence ID" value="ASTEI06433-PA"/>
    <property type="gene ID" value="ASTEI06433"/>
</dbReference>
<feature type="compositionally biased region" description="Polar residues" evidence="5">
    <location>
        <begin position="2550"/>
        <end position="2573"/>
    </location>
</feature>
<feature type="region of interest" description="Disordered" evidence="5">
    <location>
        <begin position="2537"/>
        <end position="2573"/>
    </location>
</feature>
<dbReference type="VEuPathDB" id="VectorBase:ASTE009277"/>
<dbReference type="Pfam" id="PF00096">
    <property type="entry name" value="zf-C2H2"/>
    <property type="match status" value="3"/>
</dbReference>
<keyword evidence="3" id="KW-0863">Zinc-finger</keyword>
<keyword evidence="4" id="KW-0862">Zinc</keyword>
<dbReference type="SMART" id="SM00868">
    <property type="entry name" value="zf-AD"/>
    <property type="match status" value="11"/>
</dbReference>
<dbReference type="VEuPathDB" id="VectorBase:ASTEI20_041560"/>
<dbReference type="GO" id="GO:0008270">
    <property type="term" value="F:zinc ion binding"/>
    <property type="evidence" value="ECO:0007669"/>
    <property type="project" value="UniProtKB-UniRule"/>
</dbReference>
<dbReference type="SMART" id="SM00451">
    <property type="entry name" value="ZnF_U1"/>
    <property type="match status" value="9"/>
</dbReference>
<dbReference type="VEuPathDB" id="VectorBase:ASTEI20_039161"/>
<reference evidence="7" key="1">
    <citation type="journal article" date="2014" name="Genome Biol.">
        <title>Genome analysis of a major urban malaria vector mosquito, Anopheles stephensi.</title>
        <authorList>
            <person name="Jiang X."/>
            <person name="Peery A."/>
            <person name="Hall A.B."/>
            <person name="Sharma A."/>
            <person name="Chen X.G."/>
            <person name="Waterhouse R.M."/>
            <person name="Komissarov A."/>
            <person name="Riehle M.M."/>
            <person name="Shouche Y."/>
            <person name="Sharakhova M.V."/>
            <person name="Lawson D."/>
            <person name="Pakpour N."/>
            <person name="Arensburger P."/>
            <person name="Davidson V.L."/>
            <person name="Eiglmeier K."/>
            <person name="Emrich S."/>
            <person name="George P."/>
            <person name="Kennedy R.C."/>
            <person name="Mane S.P."/>
            <person name="Maslen G."/>
            <person name="Oringanje C."/>
            <person name="Qi Y."/>
            <person name="Settlage R."/>
            <person name="Tojo M."/>
            <person name="Tubio J.M."/>
            <person name="Unger M.F."/>
            <person name="Wang B."/>
            <person name="Vernick K.D."/>
            <person name="Ribeiro J.M."/>
            <person name="James A.A."/>
            <person name="Michel K."/>
            <person name="Riehle M.A."/>
            <person name="Luckhart S."/>
            <person name="Sharakhov I.V."/>
            <person name="Tu Z."/>
        </authorList>
    </citation>
    <scope>NUCLEOTIDE SEQUENCE [LARGE SCALE GENOMIC DNA]</scope>
    <source>
        <strain evidence="7">Indian</strain>
    </source>
</reference>
<dbReference type="VEuPathDB" id="VectorBase:ASTEI20_044422"/>
<dbReference type="SUPFAM" id="SSF57716">
    <property type="entry name" value="Glucocorticoid receptor-like (DNA-binding domain)"/>
    <property type="match status" value="5"/>
</dbReference>
<dbReference type="VEuPathDB" id="VectorBase:ASTE016350"/>
<evidence type="ECO:0000256" key="5">
    <source>
        <dbReference type="SAM" id="MobiDB-lite"/>
    </source>
</evidence>
<dbReference type="Pfam" id="PF07776">
    <property type="entry name" value="zf-AD"/>
    <property type="match status" value="3"/>
</dbReference>
<dbReference type="SUPFAM" id="SSF57667">
    <property type="entry name" value="beta-beta-alpha zinc fingers"/>
    <property type="match status" value="21"/>
</dbReference>
<dbReference type="Gene3D" id="3.40.1800.20">
    <property type="match status" value="1"/>
</dbReference>
<dbReference type="PROSITE" id="PS51915">
    <property type="entry name" value="ZAD"/>
    <property type="match status" value="5"/>
</dbReference>
<dbReference type="VEuPathDB" id="VectorBase:ASTE011752"/>
<organism evidence="6 7">
    <name type="scientific">Anopheles stephensi</name>
    <name type="common">Indo-Pakistan malaria mosquito</name>
    <dbReference type="NCBI Taxonomy" id="30069"/>
    <lineage>
        <taxon>Eukaryota</taxon>
        <taxon>Metazoa</taxon>
        <taxon>Ecdysozoa</taxon>
        <taxon>Arthropoda</taxon>
        <taxon>Hexapoda</taxon>
        <taxon>Insecta</taxon>
        <taxon>Pterygota</taxon>
        <taxon>Neoptera</taxon>
        <taxon>Endopterygota</taxon>
        <taxon>Diptera</taxon>
        <taxon>Nematocera</taxon>
        <taxon>Culicoidea</taxon>
        <taxon>Culicidae</taxon>
        <taxon>Anophelinae</taxon>
        <taxon>Anopheles</taxon>
    </lineage>
</organism>
<feature type="region of interest" description="Disordered" evidence="5">
    <location>
        <begin position="391"/>
        <end position="447"/>
    </location>
</feature>
<dbReference type="VEuPathDB" id="VectorBase:ASTEI20_038493"/>
<evidence type="ECO:0000256" key="2">
    <source>
        <dbReference type="ARBA" id="ARBA00022737"/>
    </source>
</evidence>
<name>A0A182YD97_ANOST</name>
<dbReference type="SMART" id="SM00355">
    <property type="entry name" value="ZnF_C2H2"/>
    <property type="match status" value="50"/>
</dbReference>
<dbReference type="InterPro" id="IPR013087">
    <property type="entry name" value="Znf_C2H2_type"/>
</dbReference>
<dbReference type="InterPro" id="IPR036236">
    <property type="entry name" value="Znf_C2H2_sf"/>
</dbReference>
<feature type="compositionally biased region" description="Polar residues" evidence="5">
    <location>
        <begin position="3230"/>
        <end position="3251"/>
    </location>
</feature>
<dbReference type="STRING" id="30069.A0A182YD97"/>
<dbReference type="VEuPathDB" id="VectorBase:ASTE016349"/>
<evidence type="ECO:0000313" key="7">
    <source>
        <dbReference type="Proteomes" id="UP000076408"/>
    </source>
</evidence>
<dbReference type="VEuPathDB" id="VectorBase:ASTEI06433"/>
<dbReference type="OMA" id="AIHERCH"/>
<feature type="region of interest" description="Disordered" evidence="5">
    <location>
        <begin position="1816"/>
        <end position="1854"/>
    </location>
</feature>
<feature type="compositionally biased region" description="Polar residues" evidence="5">
    <location>
        <begin position="3205"/>
        <end position="3222"/>
    </location>
</feature>
<dbReference type="InterPro" id="IPR003604">
    <property type="entry name" value="Matrin/U1-like-C_Znf_C2H2"/>
</dbReference>
<dbReference type="Gene3D" id="3.30.160.60">
    <property type="entry name" value="Classic Zinc Finger"/>
    <property type="match status" value="25"/>
</dbReference>
<dbReference type="VEuPathDB" id="VectorBase:ASTE016110"/>
<evidence type="ECO:0000256" key="3">
    <source>
        <dbReference type="ARBA" id="ARBA00022771"/>
    </source>
</evidence>
<dbReference type="InterPro" id="IPR012934">
    <property type="entry name" value="Znf_AD"/>
</dbReference>
<feature type="region of interest" description="Disordered" evidence="5">
    <location>
        <begin position="815"/>
        <end position="840"/>
    </location>
</feature>
<dbReference type="GO" id="GO:0003676">
    <property type="term" value="F:nucleic acid binding"/>
    <property type="evidence" value="ECO:0007669"/>
    <property type="project" value="InterPro"/>
</dbReference>
<dbReference type="Proteomes" id="UP000076408">
    <property type="component" value="Unassembled WGS sequence"/>
</dbReference>
<accession>A0A182YD97</accession>
<keyword evidence="2" id="KW-0677">Repeat</keyword>
<dbReference type="VEuPathDB" id="VectorBase:ASTE016348"/>
<sequence>MEPCSTVKDLVPEESQHIPVKPAKCSTNRRQQLCVTCGKLVENLWYLRAHAKNTTSYACPHCPMTMANQSNLARHMQAVHLKKVVKSCEPYVKRIFSHQFVQNTHCTRSKHRAGDTYQCQMCLKTFKQPSGYKNTHRKHITTNGTLHVRYVANRSRTGEVAASISVSDLRSTMHLLLSARQALNLHKNVHSTQRRYACGSCPKRFKGASAKRTHELTHVGVVFRCTLHCDKAYRYKSAEFARDICRLCLTEEKERLIPARDVFSSLLTIEDVERFTGVQIPTQDNISYVICIDCKNILKKSVVFRNSCLRNDRLYSQLFSALIASARQDCSLQQQPCPQEATAHPNFGETEDSDPLSCNPGDAIGIEMISSKGEWVLTSLPIIADSELAEDSSKSEASDYFDSPDESTKEEAKPPPTSVRTARAGRKKSTSNGTASHPPGVDDASVRNTAPDQYEWQCMPKQLCELCGLMITNYRRHYMSHTKQARYACPHCPVQMTDSSNLLRHIESVHIKKIVKTCEVCGKEFTHRNTYESHIRSKHNMGEKFECKICLKKFNHYSGVKEHAKRVHSLESKYGCTLCSKRFKTSKSLRMHARVHSDDQPYACNQCPKRFKSGYARNTHQLTHSGIVFSCQTCSKSYRYKSLLSMHLKKVHPELNPPNDEEYRLQPIMRILDSTITPGEIDRYTGIRVNTDEDCTLYAICTECTNRLKKSIEYRTACINNQKHYEELLMMLVASTECTDHADTQTCDDDSMEFNSFEQEAPKQTHVPRAVNIQQEVNMLHAEDSCTDTIRSSNSTQSSNRAMCNEEDEMYSANYIEPGEPCNSDSDERSGQKKKPRKSYTYKIQLPPTQEVPVVRDKTGREKKVYDFTLLDGSDRYFVKSSKDGKRVYLKSLCDVCGIMVCDIHGHLRNHFPEKLYSCPHCSVKIKSKQYMKAHINTVHLKKIGKTCNICGKGFVHHKTYRYHMVSTTRNCNMRHGGTNSVFSYLQLGHQSEGKTFECQPCGKTFDKAFGLRDHYNRRLQPIMRILDSTITPGEIERYTGILVGLSYCYLFTRRLSLHEISYILQINTDEDCTLYAICTECTSRLKRSVEYRTACIKNQTHYEELLMMLVANKERKVYDFTVLNGSNRYFVKSYKHGKRVYPKSLCDVCGIMVCDINGHIRNHFPETLYTCPRCPVKMKSKTNLKAHINTVHYKMVGKTCNICGKGFVHHKTYRYHMVSIIRNTNKRHKGTKSVFSYFQLGHQSEGEAFECKRLQPIMRILDSTITPGDIDRYTGIRVELSDCYLITRRLSLHAVSYILQVNTDEDCTLYAICTECTNRLKNSIEYRTTCINNQKHYEELLMMLVASTECTDHEDTQSVICLDSDDDTMEFNSFEQEAPNQTHFPQAVNIQQEVDMLQEEDSCTDTIRSSNSTQLSMCNEEGEMYSANYIEPGEPYSSELSEVDLFEPTVQPTRRKKSKKVHDLSKFTDNYVLKSYKGGKRMYLKALCEVCGTLPYNIKKHMQNHSPETFYSCPQCPVKMKDKTNMKAHINTVHYKMVGKTCNLCGKGFIHHKTYRYHMVSIIRNTNKRHKGTKSVFSYFQLGHQSEGEAFECKVCGKTFNKPFGLSDHYKRRAAASTSLEEMLEICRLCLSQDRMSLYRIAEVLNSSLTAETAWLFTGIQIETFHWNTHFICTQCTNTLEKCEIFRKSCINNNYIFQQLYRRTRPSCRHVKAVEEAYDIDTDPLQVEFVVPEKAAGDLLAYDEIASTDHEVVEWYEQPNAAKKTVLNDDGDLQTASSTETHEELYSANYIELGELRSEDDEVDLLQNDSLTNKASEMKSGKKHCRSLSRTKPAGGDAGRANESRIPSRRTKRKPEIALCDTCGKTVSNLATHSAIHTAEHNNACPYCSIKMKLASNLIRHIQAVHLKKAVKTCTECNVGFTHYTTYRSHLVCRMYNSMYSQHGIGKIHECHECSRRFADACMLRKHNKRYHSLQKFPCGTCGKIFKMREQLKRHSIVHTDEHPYVCSQCPKRFKSTKNRNVHELLHKGVMHKCSFCEKSFRFKYLVNSHIRKMHPDASNEMETRQEETFYEAYLIPIVKILDSTLTIEDIQRFTGIQFNEDDDTSYALCLECTNSLKNSAAFRNTCLNNDSLFHELHAVLISSAESIYGETIEYLESDFEVEEDAKQDYEKREEKSGTAFSIEPFWTPKGNSHVSYEEEYIQEYQDEDTVTSNNEEDLSNVDDFQYSANRIEPGESLSDDDEFPVNFMESKKVKKPKKQPKVIEERFRGRRKLHLCNWCGIFVHHIPSHVLIHKEEATYSCPHCPVKMKQKGNLSQHIQTVHFKTVGKTCEICGKGFIHHKTYRYHMRTHQDAGESFECQVCSKQFSRSSGLEDHFKKFHSIAKNLKLIAKMITLCRFCLNDDENNLCLLTESVDSFVTLEDLELFTGIRLNAEELDAYSVCFECSKELKRSTAFRDLCSSNDAHFRQLWTMHYVKLELESVEIELASRGSDVDDDIDDTLPVAQNSSTPTDEWYIEDEGDDFCSILSDGEQNEESLQYSDDTPFALPSQQEVEPSNVSGDYKNTTRSRSGKSQRQLCNMCGKMVTNIMLHISSHKKETNYTCPHCPTKMTHPANLMRHIKAVHLKTIVKTCDLCGKGFTHKNTYKSHLRSQHDIGESYQCQTCSKLFKYPNGLRDHMKRFHTSDSNFECAQCAKKFTTKQALKAHENVHTNEKLYCCKHCPKQFKSRSSRNTHQLTHSGIVFSCKYCDKTYRYKTLLNIHVRKNHQLSMNESEREDLIDSAPTTQDVMAYTGIQINANQLGSYVVCLACTKSLNSFATFRNNCLHNDSFFRELWLAASVPEKQDKNVESIEMLNSEEGAMHFDDDEHPARELENCIQTEFVTNNVCQEISIVADSTQDSKQKLCSVANICSPTAKDVDEGDDCYSANYIQPSDKLFTANVYYGDSTSNWSCYYWPPTRPMVPWQREPGKRKFHLCDVCGIMVGHLPTHALIHKQQPTHACPHCAVKMKQKSGIVQHIQTVHLKVVSKTCHMCGKNFVHRKTYAYHMRAHKDAGESFECKVCSKTFFRSVGLEAHNEKMLVPLSKAVNASLELEDVERFTGIQIKPDKTSLYMMCLDCTCKLKKSADFRDACISNDILFHELFANVEYESSDQYESVPGVKETQSFAIEFVLPQNEPTEQMELEEQILEIDENASNEEDEATDTTTQPQLKTPGASFSSDEQNEEDTAASSSGETIEGNPTVTKSTSKSVMDWDKPAANRSRPLGRVKQLCGTCGKMVNNLSRHMQSHTLEVKRGCPHCPVEMVDYSNLLRHIEAVHLKKIVKSCEKCGKGFTHNNTYKSHMRSQHGIGETHKCSQCDKQFNHPGGLRDHFKRFHSNEFNFSCKSCDKQFKLKQELRVHERVHSTDKPYACSMCPKRFKSGFAKKTHEELSNICRFCLCHNVKLLLPIVKTLQTLLTIEDIERFTGIQLDPADLSYTVCLECINKLKIAADFRSLCISNDTRFQMLHSMLLEGTECASNEPIVCIETFDDYNGNDTIDYASFGQGLAAYSCDEPVSSRTLNRESFHAAKRKRSTASEGNTYNVDEDSYSANFIEPGVTLVTDEEDSDPENYFNTKLNPSYPVVGAAKCNRGKRKAHLCDACGKMAVDLPYHYLTHAAEPKFACPHCPVMIKQKNSLHAHIKTVHLKMITKTCEICGKGFIHHKTYRYHMRSHQSQGDTFECKTCSKKFSHPSGLEQHFKRFHSIELSNICRFCLCHNVKLLLPIEKTLQTLLTIEDIERFTGIQPTYRTQCVWSV</sequence>
<evidence type="ECO:0000256" key="4">
    <source>
        <dbReference type="ARBA" id="ARBA00022833"/>
    </source>
</evidence>
<evidence type="ECO:0000313" key="6">
    <source>
        <dbReference type="EnsemblMetazoa" id="ASTEI06433-PA"/>
    </source>
</evidence>
<dbReference type="VEuPathDB" id="VectorBase:ASTEI20_031643"/>
<dbReference type="PROSITE" id="PS50157">
    <property type="entry name" value="ZINC_FINGER_C2H2_2"/>
    <property type="match status" value="30"/>
</dbReference>
<dbReference type="PANTHER" id="PTHR24379">
    <property type="entry name" value="KRAB AND ZINC FINGER DOMAIN-CONTAINING"/>
    <property type="match status" value="1"/>
</dbReference>
<protein>
    <submittedName>
        <fullName evidence="6">Uncharacterized protein</fullName>
    </submittedName>
</protein>
<dbReference type="VEuPathDB" id="VectorBase:ASTEI20_034296"/>
<dbReference type="PROSITE" id="PS00028">
    <property type="entry name" value="ZINC_FINGER_C2H2_1"/>
    <property type="match status" value="32"/>
</dbReference>
<proteinExistence type="predicted"/>
<evidence type="ECO:0000256" key="1">
    <source>
        <dbReference type="ARBA" id="ARBA00022723"/>
    </source>
</evidence>
<dbReference type="FunFam" id="3.30.160.60:FF:002753">
    <property type="entry name" value="AGAP011403-PA"/>
    <property type="match status" value="1"/>
</dbReference>
<dbReference type="Pfam" id="PF12874">
    <property type="entry name" value="zf-met"/>
    <property type="match status" value="2"/>
</dbReference>
<dbReference type="VEuPathDB" id="VectorBase:ASTEI20_045006"/>
<dbReference type="GO" id="GO:0005634">
    <property type="term" value="C:nucleus"/>
    <property type="evidence" value="ECO:0007669"/>
    <property type="project" value="InterPro"/>
</dbReference>
<keyword evidence="7" id="KW-1185">Reference proteome</keyword>
<keyword evidence="1" id="KW-0479">Metal-binding</keyword>
<dbReference type="VEuPathDB" id="VectorBase:ASTEI20_040387"/>
<dbReference type="VEuPathDB" id="VectorBase:ASTE016352"/>
<dbReference type="PANTHER" id="PTHR24379:SF121">
    <property type="entry name" value="C2H2-TYPE DOMAIN-CONTAINING PROTEIN"/>
    <property type="match status" value="1"/>
</dbReference>
<dbReference type="VEuPathDB" id="VectorBase:ASTEI20_035153"/>
<feature type="region of interest" description="Disordered" evidence="5">
    <location>
        <begin position="3197"/>
        <end position="3263"/>
    </location>
</feature>
<feature type="region of interest" description="Disordered" evidence="5">
    <location>
        <begin position="337"/>
        <end position="361"/>
    </location>
</feature>
<reference evidence="6" key="2">
    <citation type="submission" date="2020-05" db="UniProtKB">
        <authorList>
            <consortium name="EnsemblMetazoa"/>
        </authorList>
    </citation>
    <scope>IDENTIFICATION</scope>
    <source>
        <strain evidence="6">Indian</strain>
    </source>
</reference>